<gene>
    <name evidence="3" type="ORF">BD809_10416</name>
</gene>
<name>A0A5S5C456_9FLAO</name>
<accession>A0A5S5C456</accession>
<organism evidence="3 4">
    <name type="scientific">Aquimarina intermedia</name>
    <dbReference type="NCBI Taxonomy" id="350814"/>
    <lineage>
        <taxon>Bacteria</taxon>
        <taxon>Pseudomonadati</taxon>
        <taxon>Bacteroidota</taxon>
        <taxon>Flavobacteriia</taxon>
        <taxon>Flavobacteriales</taxon>
        <taxon>Flavobacteriaceae</taxon>
        <taxon>Aquimarina</taxon>
    </lineage>
</organism>
<keyword evidence="1" id="KW-0175">Coiled coil</keyword>
<proteinExistence type="predicted"/>
<dbReference type="Proteomes" id="UP000324376">
    <property type="component" value="Unassembled WGS sequence"/>
</dbReference>
<feature type="coiled-coil region" evidence="1">
    <location>
        <begin position="82"/>
        <end position="109"/>
    </location>
</feature>
<dbReference type="EMBL" id="VNHU01000004">
    <property type="protein sequence ID" value="TYP74201.1"/>
    <property type="molecule type" value="Genomic_DNA"/>
</dbReference>
<feature type="transmembrane region" description="Helical" evidence="2">
    <location>
        <begin position="6"/>
        <end position="26"/>
    </location>
</feature>
<keyword evidence="4" id="KW-1185">Reference proteome</keyword>
<dbReference type="RefSeq" id="WP_148782323.1">
    <property type="nucleotide sequence ID" value="NZ_VNHU01000004.1"/>
</dbReference>
<dbReference type="AlphaFoldDB" id="A0A5S5C456"/>
<evidence type="ECO:0000256" key="2">
    <source>
        <dbReference type="SAM" id="Phobius"/>
    </source>
</evidence>
<evidence type="ECO:0000256" key="1">
    <source>
        <dbReference type="SAM" id="Coils"/>
    </source>
</evidence>
<keyword evidence="2" id="KW-0812">Transmembrane</keyword>
<dbReference type="InterPro" id="IPR024623">
    <property type="entry name" value="YtxH"/>
</dbReference>
<sequence length="109" mass="11776">MSNRSNTILGVLSAAAVGTAIGILFAPDKGKNTRTKIQKKAVDAKGDIMDKANAFSTEINSRFTSKKAEFENELDGLVSNMSVKADDVITSLEKKLETLKKRNEVISSN</sequence>
<comment type="caution">
    <text evidence="3">The sequence shown here is derived from an EMBL/GenBank/DDBJ whole genome shotgun (WGS) entry which is preliminary data.</text>
</comment>
<keyword evidence="2" id="KW-0472">Membrane</keyword>
<dbReference type="Pfam" id="PF12732">
    <property type="entry name" value="YtxH"/>
    <property type="match status" value="1"/>
</dbReference>
<protein>
    <submittedName>
        <fullName evidence="3">YtxH-like protein</fullName>
    </submittedName>
</protein>
<dbReference type="OrthoDB" id="598035at2"/>
<evidence type="ECO:0000313" key="3">
    <source>
        <dbReference type="EMBL" id="TYP74201.1"/>
    </source>
</evidence>
<reference evidence="3 4" key="1">
    <citation type="submission" date="2019-07" db="EMBL/GenBank/DDBJ databases">
        <title>Genomic Encyclopedia of Archaeal and Bacterial Type Strains, Phase II (KMG-II): from individual species to whole genera.</title>
        <authorList>
            <person name="Goeker M."/>
        </authorList>
    </citation>
    <scope>NUCLEOTIDE SEQUENCE [LARGE SCALE GENOMIC DNA]</scope>
    <source>
        <strain evidence="3 4">DSM 17527</strain>
    </source>
</reference>
<evidence type="ECO:0000313" key="4">
    <source>
        <dbReference type="Proteomes" id="UP000324376"/>
    </source>
</evidence>
<keyword evidence="2" id="KW-1133">Transmembrane helix</keyword>